<protein>
    <submittedName>
        <fullName evidence="2">Uncharacterized protein</fullName>
    </submittedName>
</protein>
<reference evidence="2 3" key="1">
    <citation type="submission" date="2021-06" db="EMBL/GenBank/DDBJ databases">
        <title>Halomicroarcula sp. a new haloarchaeum isolated from saline soil.</title>
        <authorList>
            <person name="Duran-Viseras A."/>
            <person name="Sanchez-Porro C."/>
            <person name="Ventosa A."/>
        </authorList>
    </citation>
    <scope>NUCLEOTIDE SEQUENCE [LARGE SCALE GENOMIC DNA]</scope>
    <source>
        <strain evidence="2 3">F27</strain>
    </source>
</reference>
<dbReference type="AlphaFoldDB" id="A0AAW4PFZ0"/>
<evidence type="ECO:0000256" key="1">
    <source>
        <dbReference type="SAM" id="MobiDB-lite"/>
    </source>
</evidence>
<organism evidence="2 3">
    <name type="scientific">Haloarcula nitratireducens</name>
    <dbReference type="NCBI Taxonomy" id="2487749"/>
    <lineage>
        <taxon>Archaea</taxon>
        <taxon>Methanobacteriati</taxon>
        <taxon>Methanobacteriota</taxon>
        <taxon>Stenosarchaea group</taxon>
        <taxon>Halobacteria</taxon>
        <taxon>Halobacteriales</taxon>
        <taxon>Haloarculaceae</taxon>
        <taxon>Haloarcula</taxon>
    </lineage>
</organism>
<keyword evidence="3" id="KW-1185">Reference proteome</keyword>
<proteinExistence type="predicted"/>
<comment type="caution">
    <text evidence="2">The sequence shown here is derived from an EMBL/GenBank/DDBJ whole genome shotgun (WGS) entry which is preliminary data.</text>
</comment>
<accession>A0AAW4PFZ0</accession>
<name>A0AAW4PFZ0_9EURY</name>
<evidence type="ECO:0000313" key="3">
    <source>
        <dbReference type="Proteomes" id="UP001430455"/>
    </source>
</evidence>
<feature type="region of interest" description="Disordered" evidence="1">
    <location>
        <begin position="128"/>
        <end position="167"/>
    </location>
</feature>
<dbReference type="Proteomes" id="UP001430455">
    <property type="component" value="Unassembled WGS sequence"/>
</dbReference>
<sequence length="167" mass="17250">MRDTGTSVATEVVGPTGHVGLEPLVATTLNGETAVHPGCPLKRARSIAESFDDSTIPTEGAMEVVDHEPGTFTLPIPEEGPLAIGEQQALGTCGWAIPGSIEDYRAGAGSLPADLKLADVLSRLRETGLRGRGDASADADADGSVVRVSNPDTTDETDTDAPRTTDQ</sequence>
<feature type="compositionally biased region" description="Low complexity" evidence="1">
    <location>
        <begin position="136"/>
        <end position="149"/>
    </location>
</feature>
<evidence type="ECO:0000313" key="2">
    <source>
        <dbReference type="EMBL" id="MBX0296744.1"/>
    </source>
</evidence>
<gene>
    <name evidence="2" type="ORF">EGH23_17850</name>
</gene>
<dbReference type="EMBL" id="RKLT01000010">
    <property type="protein sequence ID" value="MBX0296744.1"/>
    <property type="molecule type" value="Genomic_DNA"/>
</dbReference>